<gene>
    <name evidence="5" type="ORF">DHW61_16655</name>
</gene>
<evidence type="ECO:0000256" key="2">
    <source>
        <dbReference type="ARBA" id="ARBA00022630"/>
    </source>
</evidence>
<feature type="domain" description="Flavin reductase like" evidence="4">
    <location>
        <begin position="12"/>
        <end position="170"/>
    </location>
</feature>
<keyword evidence="2" id="KW-0285">Flavoprotein</keyword>
<dbReference type="AlphaFoldDB" id="A0A3D2XA75"/>
<dbReference type="Proteomes" id="UP000262969">
    <property type="component" value="Unassembled WGS sequence"/>
</dbReference>
<dbReference type="InterPro" id="IPR002563">
    <property type="entry name" value="Flavin_Rdtase-like_dom"/>
</dbReference>
<comment type="caution">
    <text evidence="5">The sequence shown here is derived from an EMBL/GenBank/DDBJ whole genome shotgun (WGS) entry which is preliminary data.</text>
</comment>
<evidence type="ECO:0000313" key="5">
    <source>
        <dbReference type="EMBL" id="HCL04011.1"/>
    </source>
</evidence>
<evidence type="ECO:0000256" key="1">
    <source>
        <dbReference type="ARBA" id="ARBA00001917"/>
    </source>
</evidence>
<accession>A0A3D2XA75</accession>
<comment type="similarity">
    <text evidence="3">Belongs to the flavoredoxin family.</text>
</comment>
<dbReference type="PANTHER" id="PTHR43567:SF1">
    <property type="entry name" value="FLAVOREDOXIN"/>
    <property type="match status" value="1"/>
</dbReference>
<dbReference type="SUPFAM" id="SSF50475">
    <property type="entry name" value="FMN-binding split barrel"/>
    <property type="match status" value="1"/>
</dbReference>
<proteinExistence type="inferred from homology"/>
<reference evidence="5 6" key="1">
    <citation type="journal article" date="2018" name="Nat. Biotechnol.">
        <title>A standardized bacterial taxonomy based on genome phylogeny substantially revises the tree of life.</title>
        <authorList>
            <person name="Parks D.H."/>
            <person name="Chuvochina M."/>
            <person name="Waite D.W."/>
            <person name="Rinke C."/>
            <person name="Skarshewski A."/>
            <person name="Chaumeil P.A."/>
            <person name="Hugenholtz P."/>
        </authorList>
    </citation>
    <scope>NUCLEOTIDE SEQUENCE [LARGE SCALE GENOMIC DNA]</scope>
    <source>
        <strain evidence="5">UBA11728</strain>
    </source>
</reference>
<dbReference type="EMBL" id="DPVV01000544">
    <property type="protein sequence ID" value="HCL04011.1"/>
    <property type="molecule type" value="Genomic_DNA"/>
</dbReference>
<dbReference type="GO" id="GO:0016646">
    <property type="term" value="F:oxidoreductase activity, acting on the CH-NH group of donors, NAD or NADP as acceptor"/>
    <property type="evidence" value="ECO:0007669"/>
    <property type="project" value="UniProtKB-ARBA"/>
</dbReference>
<name>A0A3D2XA75_9FIRM</name>
<dbReference type="Pfam" id="PF01613">
    <property type="entry name" value="Flavin_Reduct"/>
    <property type="match status" value="1"/>
</dbReference>
<organism evidence="5 6">
    <name type="scientific">Lachnoclostridium phytofermentans</name>
    <dbReference type="NCBI Taxonomy" id="66219"/>
    <lineage>
        <taxon>Bacteria</taxon>
        <taxon>Bacillati</taxon>
        <taxon>Bacillota</taxon>
        <taxon>Clostridia</taxon>
        <taxon>Lachnospirales</taxon>
        <taxon>Lachnospiraceae</taxon>
    </lineage>
</organism>
<evidence type="ECO:0000259" key="4">
    <source>
        <dbReference type="Pfam" id="PF01613"/>
    </source>
</evidence>
<dbReference type="InterPro" id="IPR012349">
    <property type="entry name" value="Split_barrel_FMN-bd"/>
</dbReference>
<dbReference type="Gene3D" id="2.30.110.10">
    <property type="entry name" value="Electron Transport, Fmn-binding Protein, Chain A"/>
    <property type="match status" value="1"/>
</dbReference>
<comment type="cofactor">
    <cofactor evidence="1">
        <name>FMN</name>
        <dbReference type="ChEBI" id="CHEBI:58210"/>
    </cofactor>
</comment>
<dbReference type="InterPro" id="IPR052174">
    <property type="entry name" value="Flavoredoxin"/>
</dbReference>
<evidence type="ECO:0000256" key="3">
    <source>
        <dbReference type="ARBA" id="ARBA00038054"/>
    </source>
</evidence>
<protein>
    <recommendedName>
        <fullName evidence="4">Flavin reductase like domain-containing protein</fullName>
    </recommendedName>
</protein>
<sequence>MPKYEDKDPAFFTQQVMLIGTYDPDGKERFCPISWVSYTWGPPPCLVVSIWGVKKTKDNIARSGLFSATVLTPDLLPLAEQFNRGTYKKDLFENMEYSTQRGVELDVPLLSDDKYSFECKVLTTTEVGETISYFGEIVNVNMSDDIRNMDIFDLRKINPVVYSPNNYFTIGEHLGKIGDFS</sequence>
<dbReference type="PANTHER" id="PTHR43567">
    <property type="entry name" value="FLAVOREDOXIN-RELATED-RELATED"/>
    <property type="match status" value="1"/>
</dbReference>
<evidence type="ECO:0000313" key="6">
    <source>
        <dbReference type="Proteomes" id="UP000262969"/>
    </source>
</evidence>
<dbReference type="GO" id="GO:0010181">
    <property type="term" value="F:FMN binding"/>
    <property type="evidence" value="ECO:0007669"/>
    <property type="project" value="InterPro"/>
</dbReference>